<accession>A0A2P2Q950</accession>
<evidence type="ECO:0000313" key="1">
    <source>
        <dbReference type="EMBL" id="MBX63511.1"/>
    </source>
</evidence>
<reference evidence="1" key="1">
    <citation type="submission" date="2018-02" db="EMBL/GenBank/DDBJ databases">
        <title>Rhizophora mucronata_Transcriptome.</title>
        <authorList>
            <person name="Meera S.P."/>
            <person name="Sreeshan A."/>
            <person name="Augustine A."/>
        </authorList>
    </citation>
    <scope>NUCLEOTIDE SEQUENCE</scope>
    <source>
        <tissue evidence="1">Leaf</tissue>
    </source>
</reference>
<proteinExistence type="predicted"/>
<dbReference type="EMBL" id="GGEC01083027">
    <property type="protein sequence ID" value="MBX63511.1"/>
    <property type="molecule type" value="Transcribed_RNA"/>
</dbReference>
<dbReference type="AlphaFoldDB" id="A0A2P2Q950"/>
<organism evidence="1">
    <name type="scientific">Rhizophora mucronata</name>
    <name type="common">Asiatic mangrove</name>
    <dbReference type="NCBI Taxonomy" id="61149"/>
    <lineage>
        <taxon>Eukaryota</taxon>
        <taxon>Viridiplantae</taxon>
        <taxon>Streptophyta</taxon>
        <taxon>Embryophyta</taxon>
        <taxon>Tracheophyta</taxon>
        <taxon>Spermatophyta</taxon>
        <taxon>Magnoliopsida</taxon>
        <taxon>eudicotyledons</taxon>
        <taxon>Gunneridae</taxon>
        <taxon>Pentapetalae</taxon>
        <taxon>rosids</taxon>
        <taxon>fabids</taxon>
        <taxon>Malpighiales</taxon>
        <taxon>Rhizophoraceae</taxon>
        <taxon>Rhizophora</taxon>
    </lineage>
</organism>
<protein>
    <submittedName>
        <fullName evidence="1">Uncharacterized protein</fullName>
    </submittedName>
</protein>
<sequence length="87" mass="10272">MLPLFRISTPLNYTRAFVHSIIVNPIQRERKKILISLYSILFAGHQQSSYTRMTPFTITFHSMSHVLSEPWLPYVFSSNGQRYDEHK</sequence>
<name>A0A2P2Q950_RHIMU</name>